<dbReference type="Proteomes" id="UP000001753">
    <property type="component" value="Chromosome"/>
</dbReference>
<dbReference type="EMBL" id="CP020743">
    <property type="protein sequence ID" value="ARJ24034.1"/>
    <property type="molecule type" value="Genomic_DNA"/>
</dbReference>
<dbReference type="EMBL" id="SZOD01001121">
    <property type="protein sequence ID" value="TKI79380.1"/>
    <property type="molecule type" value="Genomic_DNA"/>
</dbReference>
<feature type="transmembrane region" description="Helical" evidence="8">
    <location>
        <begin position="69"/>
        <end position="94"/>
    </location>
</feature>
<evidence type="ECO:0000313" key="15">
    <source>
        <dbReference type="EMBL" id="PJN71131.1"/>
    </source>
</evidence>
<comment type="similarity">
    <text evidence="2">Belongs to the MreD family.</text>
</comment>
<evidence type="ECO:0000256" key="4">
    <source>
        <dbReference type="ARBA" id="ARBA00022692"/>
    </source>
</evidence>
<dbReference type="Proteomes" id="UP000065797">
    <property type="component" value="Unassembled WGS sequence"/>
</dbReference>
<reference evidence="11 19" key="2">
    <citation type="submission" date="2012-04" db="EMBL/GenBank/DDBJ databases">
        <title>The Genome Sequence of Bacillus cereus VD078.</title>
        <authorList>
            <consortium name="The Broad Institute Genome Sequencing Platform"/>
            <consortium name="The Broad Institute Genome Sequencing Center for Infectious Disease"/>
            <person name="Feldgarden M."/>
            <person name="Van der Auwera G.A."/>
            <person name="Mahillon J."/>
            <person name="Duprez V."/>
            <person name="Timmery S."/>
            <person name="Mattelet C."/>
            <person name="Dierick K."/>
            <person name="Sun M."/>
            <person name="Yu Z."/>
            <person name="Zhu L."/>
            <person name="Hu X."/>
            <person name="Shank E.B."/>
            <person name="Swiecicka I."/>
            <person name="Hansen B.M."/>
            <person name="Andrup L."/>
            <person name="Young S.K."/>
            <person name="Zeng Q."/>
            <person name="Gargeya S."/>
            <person name="Fitzgerald M."/>
            <person name="Haas B."/>
            <person name="Abouelleil A."/>
            <person name="Alvarado L."/>
            <person name="Arachchi H.M."/>
            <person name="Berlin A."/>
            <person name="Chapman S.B."/>
            <person name="Goldberg J."/>
            <person name="Griggs A."/>
            <person name="Gujja S."/>
            <person name="Hansen M."/>
            <person name="Howarth C."/>
            <person name="Imamovic A."/>
            <person name="Larimer J."/>
            <person name="McCowen C."/>
            <person name="Montmayeur A."/>
            <person name="Murphy C."/>
            <person name="Neiman D."/>
            <person name="Pearson M."/>
            <person name="Priest M."/>
            <person name="Roberts A."/>
            <person name="Saif S."/>
            <person name="Shea T."/>
            <person name="Sisk P."/>
            <person name="Sykes S."/>
            <person name="Wortman J."/>
            <person name="Nusbaum C."/>
            <person name="Birren B."/>
        </authorList>
    </citation>
    <scope>NUCLEOTIDE SEQUENCE [LARGE SCALE GENOMIC DNA]</scope>
    <source>
        <strain evidence="11 19">VD078</strain>
    </source>
</reference>
<evidence type="ECO:0000256" key="3">
    <source>
        <dbReference type="ARBA" id="ARBA00022475"/>
    </source>
</evidence>
<keyword evidence="27" id="KW-1185">Reference proteome</keyword>
<reference evidence="15 24" key="4">
    <citation type="submission" date="2016-10" db="EMBL/GenBank/DDBJ databases">
        <title>Genome Sequence of Bacillus weihenstephanensis GM6LP.</title>
        <authorList>
            <person name="Poehlein A."/>
            <person name="Wemheuer F."/>
            <person name="Hollensteiner J."/>
            <person name="Wemheuer B."/>
        </authorList>
    </citation>
    <scope>NUCLEOTIDE SEQUENCE [LARGE SCALE GENOMIC DNA]</scope>
    <source>
        <strain evidence="15 24">GM6LP</strain>
    </source>
</reference>
<dbReference type="GO" id="GO:0008360">
    <property type="term" value="P:regulation of cell shape"/>
    <property type="evidence" value="ECO:0007669"/>
    <property type="project" value="UniProtKB-KW"/>
</dbReference>
<dbReference type="GeneID" id="66265982"/>
<dbReference type="OMA" id="VCVLEFY"/>
<accession>C2XZT2</accession>
<reference evidence="13 21" key="6">
    <citation type="submission" date="2017-01" db="EMBL/GenBank/DDBJ databases">
        <title>Bacillus cereus isolates.</title>
        <authorList>
            <person name="Beno S.M."/>
        </authorList>
    </citation>
    <scope>NUCLEOTIDE SEQUENCE [LARGE SCALE GENOMIC DNA]</scope>
    <source>
        <strain evidence="13 21">FSL W7-1108</strain>
    </source>
</reference>
<dbReference type="Pfam" id="PF04093">
    <property type="entry name" value="MreD"/>
    <property type="match status" value="1"/>
</dbReference>
<name>A0A084IV59_BACMY</name>
<accession>C2Q1E4</accession>
<evidence type="ECO:0000313" key="19">
    <source>
        <dbReference type="Proteomes" id="UP000006976"/>
    </source>
</evidence>
<accession>A0A0B5SBK4</accession>
<dbReference type="EMBL" id="LRPH01000071">
    <property type="protein sequence ID" value="KWU58604.1"/>
    <property type="molecule type" value="Genomic_DNA"/>
</dbReference>
<evidence type="ECO:0000313" key="11">
    <source>
        <dbReference type="EMBL" id="EJR44152.1"/>
    </source>
</evidence>
<evidence type="ECO:0000313" key="14">
    <source>
        <dbReference type="EMBL" id="OSX94306.1"/>
    </source>
</evidence>
<evidence type="ECO:0000313" key="13">
    <source>
        <dbReference type="EMBL" id="OOR05821.1"/>
    </source>
</evidence>
<dbReference type="NCBIfam" id="TIGR03426">
    <property type="entry name" value="shape_MreD"/>
    <property type="match status" value="1"/>
</dbReference>
<dbReference type="EMBL" id="MUAI01000012">
    <property type="protein sequence ID" value="OOR05821.1"/>
    <property type="molecule type" value="Genomic_DNA"/>
</dbReference>
<evidence type="ECO:0000313" key="16">
    <source>
        <dbReference type="EMBL" id="QQA15107.1"/>
    </source>
</evidence>
<keyword evidence="3" id="KW-1003">Cell membrane</keyword>
<dbReference type="EMBL" id="AHEV01000008">
    <property type="protein sequence ID" value="EJR44152.1"/>
    <property type="molecule type" value="Genomic_DNA"/>
</dbReference>
<dbReference type="AlphaFoldDB" id="A0A084IV59"/>
<dbReference type="EMBL" id="MKZQ01000020">
    <property type="protein sequence ID" value="PJN71131.1"/>
    <property type="molecule type" value="Genomic_DNA"/>
</dbReference>
<reference evidence="9 22" key="7">
    <citation type="submission" date="2017-04" db="EMBL/GenBank/DDBJ databases">
        <title>The Characteristic of a Fine Plant Growth-Promoting Rhizobacteria Bacillus mycoides Gnyt1 and its Whole Genome Sequencing Analysis.</title>
        <authorList>
            <person name="Li J.H."/>
            <person name="Yao T."/>
        </authorList>
    </citation>
    <scope>NUCLEOTIDE SEQUENCE [LARGE SCALE GENOMIC DNA]</scope>
    <source>
        <strain evidence="9 22">Gnyt1</strain>
    </source>
</reference>
<dbReference type="PATRIC" id="fig|1405.16.peg.3764"/>
<feature type="transmembrane region" description="Helical" evidence="8">
    <location>
        <begin position="144"/>
        <end position="163"/>
    </location>
</feature>
<evidence type="ECO:0000256" key="8">
    <source>
        <dbReference type="SAM" id="Phobius"/>
    </source>
</evidence>
<evidence type="ECO:0000256" key="7">
    <source>
        <dbReference type="ARBA" id="ARBA00023136"/>
    </source>
</evidence>
<sequence>MMTILKRAALPLLLLFVFLFENMFSTVVPTDVFWKGSIAAPHFFIIVLCFITVYYSPVQGIYYGLLFGFLFDTVYTELVGIYIFAYPILAYLVYSVMKVLQLNLFIVASIVLAGIAALEYYVYGFLTLLGRTHMSASVFFTDRLLATLLLNGIFLLIVCFPLRRYLVRLSKAIEEKEKRIF</sequence>
<evidence type="ECO:0000256" key="6">
    <source>
        <dbReference type="ARBA" id="ARBA00022989"/>
    </source>
</evidence>
<dbReference type="EMBL" id="CP065877">
    <property type="protein sequence ID" value="QQA15107.1"/>
    <property type="molecule type" value="Genomic_DNA"/>
</dbReference>
<reference evidence="16 27" key="10">
    <citation type="submission" date="2020-12" db="EMBL/GenBank/DDBJ databases">
        <title>FDA dAtabase for Regulatory Grade micrObial Sequences (FDA-ARGOS): Supporting development and validation of Infectious Disease Dx tests.</title>
        <authorList>
            <person name="Nelson B."/>
            <person name="Plummer A."/>
            <person name="Tallon L."/>
            <person name="Sadzewicz L."/>
            <person name="Zhao X."/>
            <person name="Boylan J."/>
            <person name="Ott S."/>
            <person name="Bowen H."/>
            <person name="Vavikolanu K."/>
            <person name="Mehta A."/>
            <person name="Aluvathingal J."/>
            <person name="Nadendla S."/>
            <person name="Myers T."/>
            <person name="Yan Y."/>
            <person name="Sichtig H."/>
        </authorList>
    </citation>
    <scope>NUCLEOTIDE SEQUENCE [LARGE SCALE GENOMIC DNA]</scope>
    <source>
        <strain evidence="16 27">FDAARGOS_924</strain>
    </source>
</reference>
<evidence type="ECO:0000256" key="2">
    <source>
        <dbReference type="ARBA" id="ARBA00007776"/>
    </source>
</evidence>
<evidence type="ECO:0000313" key="12">
    <source>
        <dbReference type="EMBL" id="KWU58604.1"/>
    </source>
</evidence>
<evidence type="ECO:0000313" key="24">
    <source>
        <dbReference type="Proteomes" id="UP000236165"/>
    </source>
</evidence>
<dbReference type="Proteomes" id="UP000596196">
    <property type="component" value="Chromosome"/>
</dbReference>
<dbReference type="EMBL" id="MRWU01000004">
    <property type="protein sequence ID" value="OSX94306.1"/>
    <property type="molecule type" value="Genomic_DNA"/>
</dbReference>
<keyword evidence="6 8" id="KW-1133">Transmembrane helix</keyword>
<evidence type="ECO:0000313" key="20">
    <source>
        <dbReference type="Proteomes" id="UP000065797"/>
    </source>
</evidence>
<dbReference type="EMBL" id="QTTY01000002">
    <property type="protein sequence ID" value="REF40820.1"/>
    <property type="molecule type" value="Genomic_DNA"/>
</dbReference>
<accession>A0A084IV59</accession>
<feature type="transmembrane region" description="Helical" evidence="8">
    <location>
        <begin position="39"/>
        <end position="57"/>
    </location>
</feature>
<dbReference type="InterPro" id="IPR007227">
    <property type="entry name" value="Cell_shape_determining_MreD"/>
</dbReference>
<protein>
    <submittedName>
        <fullName evidence="10">Rod shape-determining protein MreD</fullName>
    </submittedName>
</protein>
<feature type="transmembrane region" description="Helical" evidence="8">
    <location>
        <begin position="100"/>
        <end position="123"/>
    </location>
</feature>
<dbReference type="GO" id="GO:0005886">
    <property type="term" value="C:plasma membrane"/>
    <property type="evidence" value="ECO:0007669"/>
    <property type="project" value="UniProtKB-SubCell"/>
</dbReference>
<accession>J8IFZ4</accession>
<dbReference type="HOGENOM" id="CLU_121959_1_1_9"/>
<evidence type="ECO:0000313" key="10">
    <source>
        <dbReference type="EMBL" id="EEL68804.1"/>
    </source>
</evidence>
<dbReference type="Proteomes" id="UP000006976">
    <property type="component" value="Unassembled WGS sequence"/>
</dbReference>
<evidence type="ECO:0000313" key="27">
    <source>
        <dbReference type="Proteomes" id="UP000596196"/>
    </source>
</evidence>
<reference evidence="18 26" key="9">
    <citation type="journal article" date="2019" name="Environ. Microbiol.">
        <title>An active ?-lactamase is a part of an orchestrated cell wall stress resistance network of Bacillus subtilis and related rhizosphere species.</title>
        <authorList>
            <person name="Bucher T."/>
            <person name="Keren-Paz A."/>
            <person name="Hausser J."/>
            <person name="Olender T."/>
            <person name="Cytryn E."/>
            <person name="Kolodkin-Gal I."/>
        </authorList>
    </citation>
    <scope>NUCLEOTIDE SEQUENCE [LARGE SCALE GENOMIC DNA]</scope>
    <source>
        <strain evidence="18 26">I186</strain>
    </source>
</reference>
<dbReference type="KEGG" id="bww:bwei_0490"/>
<evidence type="ECO:0000256" key="1">
    <source>
        <dbReference type="ARBA" id="ARBA00004651"/>
    </source>
</evidence>
<evidence type="ECO:0000313" key="21">
    <source>
        <dbReference type="Proteomes" id="UP000190696"/>
    </source>
</evidence>
<organism evidence="10">
    <name type="scientific">Bacillus mycoides</name>
    <dbReference type="NCBI Taxonomy" id="1405"/>
    <lineage>
        <taxon>Bacteria</taxon>
        <taxon>Bacillati</taxon>
        <taxon>Bacillota</taxon>
        <taxon>Bacilli</taxon>
        <taxon>Bacillales</taxon>
        <taxon>Bacillaceae</taxon>
        <taxon>Bacillus</taxon>
        <taxon>Bacillus cereus group</taxon>
    </lineage>
</organism>
<reference evidence="14 23" key="5">
    <citation type="submission" date="2016-12" db="EMBL/GenBank/DDBJ databases">
        <title>Genome Sequences of Twelve Sporeforming Bacillus Species Isolated from Foods.</title>
        <authorList>
            <person name="De Jong A."/>
            <person name="Holsappel S."/>
            <person name="Kuipers O.P."/>
        </authorList>
    </citation>
    <scope>NUCLEOTIDE SEQUENCE [LARGE SCALE GENOMIC DNA]</scope>
    <source>
        <strain evidence="14 23">S3E15</strain>
    </source>
</reference>
<dbReference type="EMBL" id="ACMP01000114">
    <property type="protein sequence ID" value="EEL68804.1"/>
    <property type="molecule type" value="Genomic_DNA"/>
</dbReference>
<evidence type="ECO:0000313" key="18">
    <source>
        <dbReference type="EMBL" id="TKI79380.1"/>
    </source>
</evidence>
<evidence type="ECO:0000313" key="22">
    <source>
        <dbReference type="Proteomes" id="UP000192932"/>
    </source>
</evidence>
<dbReference type="Proteomes" id="UP000192932">
    <property type="component" value="Chromosome"/>
</dbReference>
<evidence type="ECO:0000313" key="23">
    <source>
        <dbReference type="Proteomes" id="UP000194131"/>
    </source>
</evidence>
<dbReference type="Proteomes" id="UP000256530">
    <property type="component" value="Unassembled WGS sequence"/>
</dbReference>
<gene>
    <name evidence="15" type="primary">mreD</name>
    <name evidence="12" type="ORF">AWW70_20230</name>
    <name evidence="9" type="ORF">B7492_23765</name>
    <name evidence="15" type="ORF">BACWE_14800</name>
    <name evidence="10" type="ORF">bcere0026_42170</name>
    <name evidence="13" type="ORF">BW900_15960</name>
    <name evidence="17" type="ORF">DET55_102195</name>
    <name evidence="18" type="ORF">FC701_31870</name>
    <name evidence="16" type="ORF">I6G81_22250</name>
    <name evidence="11" type="ORF">III_01042</name>
    <name evidence="14" type="ORF">S3E15_04407</name>
</gene>
<dbReference type="RefSeq" id="WP_002015371.1">
    <property type="nucleotide sequence ID" value="NZ_CM000719.1"/>
</dbReference>
<reference evidence="17 25" key="8">
    <citation type="submission" date="2018-08" db="EMBL/GenBank/DDBJ databases">
        <title>Freshwater and sediment microbial communities from various areas in North America, analyzing microbe dynamics in response to fracking.</title>
        <authorList>
            <person name="Lamendella R."/>
        </authorList>
    </citation>
    <scope>NUCLEOTIDE SEQUENCE [LARGE SCALE GENOMIC DNA]</scope>
    <source>
        <strain evidence="17 25">DB-1</strain>
    </source>
</reference>
<proteinExistence type="inferred from homology"/>
<dbReference type="Proteomes" id="UP000194131">
    <property type="component" value="Unassembled WGS sequence"/>
</dbReference>
<evidence type="ECO:0000256" key="5">
    <source>
        <dbReference type="ARBA" id="ARBA00022960"/>
    </source>
</evidence>
<dbReference type="Proteomes" id="UP000305524">
    <property type="component" value="Unassembled WGS sequence"/>
</dbReference>
<comment type="subcellular location">
    <subcellularLocation>
        <location evidence="1">Cell membrane</location>
        <topology evidence="1">Multi-pass membrane protein</topology>
    </subcellularLocation>
</comment>
<keyword evidence="5" id="KW-0133">Cell shape</keyword>
<evidence type="ECO:0000313" key="9">
    <source>
        <dbReference type="EMBL" id="ARJ24034.1"/>
    </source>
</evidence>
<dbReference type="Proteomes" id="UP000190696">
    <property type="component" value="Unassembled WGS sequence"/>
</dbReference>
<keyword evidence="4 8" id="KW-0812">Transmembrane</keyword>
<reference evidence="10" key="1">
    <citation type="journal article" date="2012" name="Genome Res.">
        <title>Genomic characterization of the Bacillus cereus sensu lato species: Backdrop to the evolution of Bacillus anthracis.</title>
        <authorList>
            <person name="Zwick M.E."/>
            <person name="Joseph S.J."/>
            <person name="Didelot X."/>
            <person name="Chen P.E."/>
            <person name="Bishop-Lilly K.A."/>
            <person name="Stewart A.C."/>
            <person name="Willner K."/>
            <person name="Nolan N."/>
            <person name="Lentz S."/>
            <person name="Thomason M.K."/>
            <person name="Sozhamannan S."/>
            <person name="Mateczun A.J."/>
            <person name="Du L."/>
            <person name="Read T.D."/>
        </authorList>
    </citation>
    <scope>NUCLEOTIDE SEQUENCE [LARGE SCALE GENOMIC DNA]</scope>
    <source>
        <strain evidence="10">AH603</strain>
    </source>
</reference>
<dbReference type="Proteomes" id="UP000236165">
    <property type="component" value="Unassembled WGS sequence"/>
</dbReference>
<reference evidence="12 20" key="3">
    <citation type="submission" date="2016-01" db="EMBL/GenBank/DDBJ databases">
        <authorList>
            <person name="McClelland M."/>
            <person name="Jain A."/>
            <person name="Saraogi P."/>
            <person name="Mendelson R."/>
            <person name="Westerman R."/>
            <person name="SanMiguel P."/>
            <person name="Csonka L."/>
        </authorList>
    </citation>
    <scope>NUCLEOTIDE SEQUENCE [LARGE SCALE GENOMIC DNA]</scope>
    <source>
        <strain evidence="12 20">PE8-15</strain>
    </source>
</reference>
<evidence type="ECO:0000313" key="17">
    <source>
        <dbReference type="EMBL" id="REF40820.1"/>
    </source>
</evidence>
<evidence type="ECO:0000313" key="25">
    <source>
        <dbReference type="Proteomes" id="UP000256530"/>
    </source>
</evidence>
<evidence type="ECO:0000313" key="26">
    <source>
        <dbReference type="Proteomes" id="UP000305524"/>
    </source>
</evidence>
<dbReference type="KEGG" id="bmyo:BG05_1578"/>
<keyword evidence="7 8" id="KW-0472">Membrane</keyword>